<organism evidence="1 2">
    <name type="scientific">Fontibacillus phaseoli</name>
    <dbReference type="NCBI Taxonomy" id="1416533"/>
    <lineage>
        <taxon>Bacteria</taxon>
        <taxon>Bacillati</taxon>
        <taxon>Bacillota</taxon>
        <taxon>Bacilli</taxon>
        <taxon>Bacillales</taxon>
        <taxon>Paenibacillaceae</taxon>
        <taxon>Fontibacillus</taxon>
    </lineage>
</organism>
<accession>A0A369BSE3</accession>
<evidence type="ECO:0000313" key="2">
    <source>
        <dbReference type="Proteomes" id="UP000253090"/>
    </source>
</evidence>
<sequence>MLSRYHPDLPPASQSAVSIGTDEVRYGSLYGNEYKPALLNPPTAISSCGNSGTQLQGESAPGLRRRFQLARRSLDIRARLACSSSLLLTVSILTNIHLKTPLIPHAKRRAIGTKGVIFRGTTQVHRVISMPRPHCQTDLIRLTRTLTGAKSVALIPDFRNRDNGSKASRHSGLRRRFQLVRRSLDIRARYGLLLFTACVIEENLVLLYADI</sequence>
<name>A0A369BSE3_9BACL</name>
<reference evidence="1 2" key="1">
    <citation type="submission" date="2018-07" db="EMBL/GenBank/DDBJ databases">
        <title>Genomic Encyclopedia of Type Strains, Phase III (KMG-III): the genomes of soil and plant-associated and newly described type strains.</title>
        <authorList>
            <person name="Whitman W."/>
        </authorList>
    </citation>
    <scope>NUCLEOTIDE SEQUENCE [LARGE SCALE GENOMIC DNA]</scope>
    <source>
        <strain evidence="1 2">CECT 8333</strain>
    </source>
</reference>
<dbReference type="EMBL" id="QPJW01000001">
    <property type="protein sequence ID" value="RCX23598.1"/>
    <property type="molecule type" value="Genomic_DNA"/>
</dbReference>
<proteinExistence type="predicted"/>
<dbReference type="AlphaFoldDB" id="A0A369BSE3"/>
<evidence type="ECO:0000313" key="1">
    <source>
        <dbReference type="EMBL" id="RCX23598.1"/>
    </source>
</evidence>
<protein>
    <submittedName>
        <fullName evidence="1">Uncharacterized protein</fullName>
    </submittedName>
</protein>
<gene>
    <name evidence="1" type="ORF">DFP94_1011197</name>
</gene>
<dbReference type="Proteomes" id="UP000253090">
    <property type="component" value="Unassembled WGS sequence"/>
</dbReference>
<keyword evidence="2" id="KW-1185">Reference proteome</keyword>
<comment type="caution">
    <text evidence="1">The sequence shown here is derived from an EMBL/GenBank/DDBJ whole genome shotgun (WGS) entry which is preliminary data.</text>
</comment>